<dbReference type="OrthoDB" id="5186731at2"/>
<dbReference type="InterPro" id="IPR006016">
    <property type="entry name" value="UspA"/>
</dbReference>
<dbReference type="PANTHER" id="PTHR46268:SF6">
    <property type="entry name" value="UNIVERSAL STRESS PROTEIN UP12"/>
    <property type="match status" value="1"/>
</dbReference>
<dbReference type="EMBL" id="FNAK01000007">
    <property type="protein sequence ID" value="SDE53001.1"/>
    <property type="molecule type" value="Genomic_DNA"/>
</dbReference>
<dbReference type="Proteomes" id="UP000183685">
    <property type="component" value="Unassembled WGS sequence"/>
</dbReference>
<dbReference type="InterPro" id="IPR006015">
    <property type="entry name" value="Universal_stress_UspA"/>
</dbReference>
<name>A0A1G7DNC3_9PROT</name>
<evidence type="ECO:0000313" key="3">
    <source>
        <dbReference type="EMBL" id="SDE53001.1"/>
    </source>
</evidence>
<keyword evidence="4" id="KW-1185">Reference proteome</keyword>
<evidence type="ECO:0000256" key="1">
    <source>
        <dbReference type="ARBA" id="ARBA00008791"/>
    </source>
</evidence>
<evidence type="ECO:0000313" key="4">
    <source>
        <dbReference type="Proteomes" id="UP000183685"/>
    </source>
</evidence>
<dbReference type="CDD" id="cd00293">
    <property type="entry name" value="USP-like"/>
    <property type="match status" value="1"/>
</dbReference>
<dbReference type="Pfam" id="PF00582">
    <property type="entry name" value="Usp"/>
    <property type="match status" value="1"/>
</dbReference>
<organism evidence="3 4">
    <name type="scientific">Kordiimonas lacus</name>
    <dbReference type="NCBI Taxonomy" id="637679"/>
    <lineage>
        <taxon>Bacteria</taxon>
        <taxon>Pseudomonadati</taxon>
        <taxon>Pseudomonadota</taxon>
        <taxon>Alphaproteobacteria</taxon>
        <taxon>Kordiimonadales</taxon>
        <taxon>Kordiimonadaceae</taxon>
        <taxon>Kordiimonas</taxon>
    </lineage>
</organism>
<gene>
    <name evidence="3" type="ORF">SAMN04488071_3186</name>
</gene>
<feature type="domain" description="UspA" evidence="2">
    <location>
        <begin position="8"/>
        <end position="146"/>
    </location>
</feature>
<evidence type="ECO:0000259" key="2">
    <source>
        <dbReference type="Pfam" id="PF00582"/>
    </source>
</evidence>
<dbReference type="PRINTS" id="PR01438">
    <property type="entry name" value="UNVRSLSTRESS"/>
</dbReference>
<dbReference type="InterPro" id="IPR014729">
    <property type="entry name" value="Rossmann-like_a/b/a_fold"/>
</dbReference>
<dbReference type="SUPFAM" id="SSF52402">
    <property type="entry name" value="Adenine nucleotide alpha hydrolases-like"/>
    <property type="match status" value="1"/>
</dbReference>
<comment type="similarity">
    <text evidence="1">Belongs to the universal stress protein A family.</text>
</comment>
<dbReference type="STRING" id="637679.GCA_001550055_02121"/>
<reference evidence="3 4" key="1">
    <citation type="submission" date="2016-10" db="EMBL/GenBank/DDBJ databases">
        <authorList>
            <person name="de Groot N.N."/>
        </authorList>
    </citation>
    <scope>NUCLEOTIDE SEQUENCE [LARGE SCALE GENOMIC DNA]</scope>
    <source>
        <strain evidence="3 4">CGMCC 1.9109</strain>
    </source>
</reference>
<dbReference type="AlphaFoldDB" id="A0A1G7DNC3"/>
<dbReference type="RefSeq" id="WP_074519497.1">
    <property type="nucleotide sequence ID" value="NZ_DAIOMO010000006.1"/>
</dbReference>
<sequence length="146" mass="16173">MKKHKLYLVAVDGSEWGNRAADHAIQTAKLTGAKVQLVTVVPWSGYQPLTVEEIVNRPIEKEHEEQRAREEILDPVLARHKDSGVEISSELHWGHPVEVIRKQAKEEKAGQVFIGRRGRSRVADLILGSVANSLAHSLGVPIVLVP</sequence>
<dbReference type="Gene3D" id="3.40.50.620">
    <property type="entry name" value="HUPs"/>
    <property type="match status" value="1"/>
</dbReference>
<proteinExistence type="inferred from homology"/>
<protein>
    <submittedName>
        <fullName evidence="3">Nucleotide-binding universal stress protein, UspA family</fullName>
    </submittedName>
</protein>
<dbReference type="PANTHER" id="PTHR46268">
    <property type="entry name" value="STRESS RESPONSE PROTEIN NHAX"/>
    <property type="match status" value="1"/>
</dbReference>
<accession>A0A1G7DNC3</accession>